<dbReference type="Gene3D" id="3.90.180.10">
    <property type="entry name" value="Medium-chain alcohol dehydrogenases, catalytic domain"/>
    <property type="match status" value="1"/>
</dbReference>
<dbReference type="Pfam" id="PF08240">
    <property type="entry name" value="ADH_N"/>
    <property type="match status" value="1"/>
</dbReference>
<dbReference type="Pfam" id="PF00107">
    <property type="entry name" value="ADH_zinc_N"/>
    <property type="match status" value="1"/>
</dbReference>
<dbReference type="OrthoDB" id="48317at2759"/>
<comment type="caution">
    <text evidence="4">The sequence shown here is derived from an EMBL/GenBank/DDBJ whole genome shotgun (WGS) entry which is preliminary data.</text>
</comment>
<dbReference type="SUPFAM" id="SSF51735">
    <property type="entry name" value="NAD(P)-binding Rossmann-fold domains"/>
    <property type="match status" value="1"/>
</dbReference>
<dbReference type="CDD" id="cd08249">
    <property type="entry name" value="enoyl_reductase_like"/>
    <property type="match status" value="1"/>
</dbReference>
<keyword evidence="2" id="KW-0560">Oxidoreductase</keyword>
<dbReference type="InterPro" id="IPR013149">
    <property type="entry name" value="ADH-like_C"/>
</dbReference>
<evidence type="ECO:0000256" key="1">
    <source>
        <dbReference type="ARBA" id="ARBA00008072"/>
    </source>
</evidence>
<dbReference type="InterPro" id="IPR047122">
    <property type="entry name" value="Trans-enoyl_RdTase-like"/>
</dbReference>
<protein>
    <submittedName>
        <fullName evidence="4">Quinone oxidoreductase</fullName>
    </submittedName>
</protein>
<reference evidence="4" key="1">
    <citation type="journal article" date="2020" name="Phytopathology">
        <title>Genome sequence of the chestnut blight fungus Cryphonectria parasitica EP155: A fundamental resource for an archetypical invasive plant pathogen.</title>
        <authorList>
            <person name="Crouch J.A."/>
            <person name="Dawe A."/>
            <person name="Aerts A."/>
            <person name="Barry K."/>
            <person name="Churchill A.C.L."/>
            <person name="Grimwood J."/>
            <person name="Hillman B."/>
            <person name="Milgroom M.G."/>
            <person name="Pangilinan J."/>
            <person name="Smith M."/>
            <person name="Salamov A."/>
            <person name="Schmutz J."/>
            <person name="Yadav J."/>
            <person name="Grigoriev I.V."/>
            <person name="Nuss D."/>
        </authorList>
    </citation>
    <scope>NUCLEOTIDE SEQUENCE</scope>
    <source>
        <strain evidence="4">EP155</strain>
    </source>
</reference>
<feature type="domain" description="Enoyl reductase (ER)" evidence="3">
    <location>
        <begin position="13"/>
        <end position="343"/>
    </location>
</feature>
<evidence type="ECO:0000256" key="2">
    <source>
        <dbReference type="ARBA" id="ARBA00023002"/>
    </source>
</evidence>
<dbReference type="RefSeq" id="XP_040774326.1">
    <property type="nucleotide sequence ID" value="XM_040922680.1"/>
</dbReference>
<dbReference type="SUPFAM" id="SSF50129">
    <property type="entry name" value="GroES-like"/>
    <property type="match status" value="1"/>
</dbReference>
<name>A0A9P4XZG1_CRYP1</name>
<dbReference type="PANTHER" id="PTHR45348">
    <property type="entry name" value="HYPOTHETICAL OXIDOREDUCTASE (EUROFUNG)"/>
    <property type="match status" value="1"/>
</dbReference>
<dbReference type="EMBL" id="MU032349">
    <property type="protein sequence ID" value="KAF3763365.1"/>
    <property type="molecule type" value="Genomic_DNA"/>
</dbReference>
<proteinExistence type="inferred from homology"/>
<comment type="similarity">
    <text evidence="1">Belongs to the zinc-containing alcohol dehydrogenase family.</text>
</comment>
<sequence>MSTMQRLEATKQGGPLTLVTIPKPTPNDHEVLIRTKAVGLNPVDGKSLYYGVAIESWPVVLGLEIAGVVDSVGPAVTSFQPGDEVFAWSSRFGLGAKGAAFQEFVVALDSSVAKKPASLTLEEAASIPIGFVTATSAIVVGLGVPLPGLGTTKLDQATAPKSVLVLGGSSAVGGHAIQLLRRALGTSATIVATSSPQHHGFLTKELGASTCIARADQSNVDILKGTTPGGAGFDAVLDCVGAVVEQPQILEALRADGPKLFSEVVTGLAEVSVPQGTKHAKVLGMQVFQTDGGADVISYATKLLESGEQKLPVKIEVVGTGLDAVEGGIQKLMKGVSRTKMVVTI</sequence>
<organism evidence="4 5">
    <name type="scientific">Cryphonectria parasitica (strain ATCC 38755 / EP155)</name>
    <dbReference type="NCBI Taxonomy" id="660469"/>
    <lineage>
        <taxon>Eukaryota</taxon>
        <taxon>Fungi</taxon>
        <taxon>Dikarya</taxon>
        <taxon>Ascomycota</taxon>
        <taxon>Pezizomycotina</taxon>
        <taxon>Sordariomycetes</taxon>
        <taxon>Sordariomycetidae</taxon>
        <taxon>Diaporthales</taxon>
        <taxon>Cryphonectriaceae</taxon>
        <taxon>Cryphonectria-Endothia species complex</taxon>
        <taxon>Cryphonectria</taxon>
    </lineage>
</organism>
<dbReference type="InterPro" id="IPR036291">
    <property type="entry name" value="NAD(P)-bd_dom_sf"/>
</dbReference>
<evidence type="ECO:0000313" key="5">
    <source>
        <dbReference type="Proteomes" id="UP000803844"/>
    </source>
</evidence>
<dbReference type="GeneID" id="63839809"/>
<evidence type="ECO:0000259" key="3">
    <source>
        <dbReference type="SMART" id="SM00829"/>
    </source>
</evidence>
<dbReference type="PANTHER" id="PTHR45348:SF3">
    <property type="entry name" value="ENOYL REDUCTASE (ER) DOMAIN-CONTAINING PROTEIN"/>
    <property type="match status" value="1"/>
</dbReference>
<evidence type="ECO:0000313" key="4">
    <source>
        <dbReference type="EMBL" id="KAF3763365.1"/>
    </source>
</evidence>
<dbReference type="InterPro" id="IPR011032">
    <property type="entry name" value="GroES-like_sf"/>
</dbReference>
<dbReference type="Gene3D" id="3.40.50.720">
    <property type="entry name" value="NAD(P)-binding Rossmann-like Domain"/>
    <property type="match status" value="1"/>
</dbReference>
<dbReference type="GO" id="GO:0016651">
    <property type="term" value="F:oxidoreductase activity, acting on NAD(P)H"/>
    <property type="evidence" value="ECO:0007669"/>
    <property type="project" value="InterPro"/>
</dbReference>
<dbReference type="Proteomes" id="UP000803844">
    <property type="component" value="Unassembled WGS sequence"/>
</dbReference>
<accession>A0A9P4XZG1</accession>
<keyword evidence="5" id="KW-1185">Reference proteome</keyword>
<dbReference type="InterPro" id="IPR020843">
    <property type="entry name" value="ER"/>
</dbReference>
<gene>
    <name evidence="4" type="ORF">M406DRAFT_352321</name>
</gene>
<dbReference type="InterPro" id="IPR013154">
    <property type="entry name" value="ADH-like_N"/>
</dbReference>
<dbReference type="AlphaFoldDB" id="A0A9P4XZG1"/>
<dbReference type="SMART" id="SM00829">
    <property type="entry name" value="PKS_ER"/>
    <property type="match status" value="1"/>
</dbReference>